<dbReference type="OrthoDB" id="416098at2759"/>
<reference evidence="2 3" key="1">
    <citation type="submission" date="2020-04" db="EMBL/GenBank/DDBJ databases">
        <title>Perkinsus olseni comparative genomics.</title>
        <authorList>
            <person name="Bogema D.R."/>
        </authorList>
    </citation>
    <scope>NUCLEOTIDE SEQUENCE [LARGE SCALE GENOMIC DNA]</scope>
    <source>
        <strain evidence="2">00978-12</strain>
    </source>
</reference>
<sequence length="540" mass="59874">MIQLTILCIIYAVHAEFTGRAAVFHATTTNLCNKDAKDAHGNLVPCGISRARETLGLTLPGMEDGSLTTREHIIIARDGNVRVKAMPSRPYQYFMYTETLKNVKVHQLYNHQAIALIDSTPEFEAQRLYGTGLSKDGWTDEGTTSLDGKALHRWTKRGPQGLDKASGFNYTAVYQTGMYPDIWTFYTDSDDSAPVKLVGSNSFCNKALQVTEYSNYRTLDETLTVEDSIKEMHAMYGIGSRILSVGESQEVPKVCEDLLEAPYVCESEREFFGDGQEVDWIPSGRRMRGATESQDIIPYFDVAEGTAAYTFFHHQYERRLLQLLKFEFPSNCNNTDGTTALNFCLFVAVDATMSTYTLKAGLTFVDVNDKNKKASLYVAVVIGKELGNRVLRLESVAQGTATIWQVGEGASLSIDVTVAGKVSDDTAQQIFKAEIQISVSFNVNLPVVGSVMDCTAYAKIAVTAAPNNVITAYGEIGRSISLLVAGAGAGVNIKGNTLDNQPNKWTFKSEIFFTAWVNVILWSNHWRWSLEFWNTKAVYF</sequence>
<evidence type="ECO:0008006" key="4">
    <source>
        <dbReference type="Google" id="ProtNLM"/>
    </source>
</evidence>
<feature type="chain" id="PRO_5029726143" description="Protein arginine methyltransferase 10" evidence="1">
    <location>
        <begin position="16"/>
        <end position="540"/>
    </location>
</feature>
<gene>
    <name evidence="2" type="ORF">FOZ60_014052</name>
</gene>
<accession>A0A7J6N8A2</accession>
<dbReference type="Pfam" id="PF20525">
    <property type="entry name" value="DUF6740"/>
    <property type="match status" value="1"/>
</dbReference>
<dbReference type="InterPro" id="IPR046628">
    <property type="entry name" value="DUF6740"/>
</dbReference>
<keyword evidence="1" id="KW-0732">Signal</keyword>
<name>A0A7J6N8A2_PEROL</name>
<protein>
    <recommendedName>
        <fullName evidence="4">Protein arginine methyltransferase 10</fullName>
    </recommendedName>
</protein>
<evidence type="ECO:0000256" key="1">
    <source>
        <dbReference type="SAM" id="SignalP"/>
    </source>
</evidence>
<feature type="signal peptide" evidence="1">
    <location>
        <begin position="1"/>
        <end position="15"/>
    </location>
</feature>
<evidence type="ECO:0000313" key="3">
    <source>
        <dbReference type="Proteomes" id="UP000541610"/>
    </source>
</evidence>
<dbReference type="Proteomes" id="UP000541610">
    <property type="component" value="Unassembled WGS sequence"/>
</dbReference>
<comment type="caution">
    <text evidence="2">The sequence shown here is derived from an EMBL/GenBank/DDBJ whole genome shotgun (WGS) entry which is preliminary data.</text>
</comment>
<dbReference type="EMBL" id="JABANP010000649">
    <property type="protein sequence ID" value="KAF4680098.1"/>
    <property type="molecule type" value="Genomic_DNA"/>
</dbReference>
<dbReference type="AlphaFoldDB" id="A0A7J6N8A2"/>
<proteinExistence type="predicted"/>
<organism evidence="2 3">
    <name type="scientific">Perkinsus olseni</name>
    <name type="common">Perkinsus atlanticus</name>
    <dbReference type="NCBI Taxonomy" id="32597"/>
    <lineage>
        <taxon>Eukaryota</taxon>
        <taxon>Sar</taxon>
        <taxon>Alveolata</taxon>
        <taxon>Perkinsozoa</taxon>
        <taxon>Perkinsea</taxon>
        <taxon>Perkinsida</taxon>
        <taxon>Perkinsidae</taxon>
        <taxon>Perkinsus</taxon>
    </lineage>
</organism>
<evidence type="ECO:0000313" key="2">
    <source>
        <dbReference type="EMBL" id="KAF4680098.1"/>
    </source>
</evidence>